<evidence type="ECO:0000313" key="14">
    <source>
        <dbReference type="Ensembl" id="ENSLACP00000013803.1"/>
    </source>
</evidence>
<gene>
    <name evidence="14" type="primary">HJV</name>
</gene>
<dbReference type="InterPro" id="IPR009496">
    <property type="entry name" value="RGM_C"/>
</dbReference>
<dbReference type="InterPro" id="IPR010536">
    <property type="entry name" value="RGM_N"/>
</dbReference>
<dbReference type="InterPro" id="IPR040287">
    <property type="entry name" value="RGM"/>
</dbReference>
<dbReference type="Pfam" id="PF06534">
    <property type="entry name" value="RGM_C"/>
    <property type="match status" value="1"/>
</dbReference>
<dbReference type="GO" id="GO:0061053">
    <property type="term" value="P:somite development"/>
    <property type="evidence" value="ECO:0007669"/>
    <property type="project" value="Ensembl"/>
</dbReference>
<evidence type="ECO:0000256" key="10">
    <source>
        <dbReference type="ARBA" id="ARBA00023288"/>
    </source>
</evidence>
<dbReference type="STRING" id="7897.ENSLACP00000013803"/>
<evidence type="ECO:0000256" key="8">
    <source>
        <dbReference type="ARBA" id="ARBA00023157"/>
    </source>
</evidence>
<comment type="similarity">
    <text evidence="2">Belongs to the repulsive guidance molecule (RGM) family.</text>
</comment>
<feature type="domain" description="Repulsive guidance molecule N-terminal" evidence="13">
    <location>
        <begin position="36"/>
        <end position="103"/>
    </location>
</feature>
<dbReference type="GO" id="GO:0030509">
    <property type="term" value="P:BMP signaling pathway"/>
    <property type="evidence" value="ECO:0007669"/>
    <property type="project" value="TreeGrafter"/>
</dbReference>
<dbReference type="OMA" id="NDYLYVQ"/>
<protein>
    <submittedName>
        <fullName evidence="14">Hemojuvelin BMP co-receptor</fullName>
    </submittedName>
</protein>
<dbReference type="EMBL" id="AFYH01035230">
    <property type="status" value="NOT_ANNOTATED_CDS"/>
    <property type="molecule type" value="Genomic_DNA"/>
</dbReference>
<dbReference type="GO" id="GO:0098552">
    <property type="term" value="C:side of membrane"/>
    <property type="evidence" value="ECO:0007669"/>
    <property type="project" value="UniProtKB-KW"/>
</dbReference>
<dbReference type="Bgee" id="ENSLACG00000012151">
    <property type="expression patterns" value="Expressed in post-anal tail muscle and 4 other cell types or tissues"/>
</dbReference>
<dbReference type="GO" id="GO:0080090">
    <property type="term" value="P:regulation of primary metabolic process"/>
    <property type="evidence" value="ECO:0007669"/>
    <property type="project" value="UniProtKB-ARBA"/>
</dbReference>
<evidence type="ECO:0000256" key="1">
    <source>
        <dbReference type="ARBA" id="ARBA00004609"/>
    </source>
</evidence>
<name>H3AVY2_LATCH</name>
<dbReference type="GeneID" id="102367558"/>
<reference evidence="14" key="2">
    <citation type="submission" date="2025-05" db="UniProtKB">
        <authorList>
            <consortium name="Ensembl"/>
        </authorList>
    </citation>
    <scope>IDENTIFICATION</scope>
</reference>
<proteinExistence type="inferred from homology"/>
<keyword evidence="15" id="KW-1185">Reference proteome</keyword>
<dbReference type="EMBL" id="AFYH01035229">
    <property type="status" value="NOT_ANNOTATED_CDS"/>
    <property type="molecule type" value="Genomic_DNA"/>
</dbReference>
<dbReference type="KEGG" id="lcm:102367558"/>
<organism evidence="14 15">
    <name type="scientific">Latimeria chalumnae</name>
    <name type="common">Coelacanth</name>
    <dbReference type="NCBI Taxonomy" id="7897"/>
    <lineage>
        <taxon>Eukaryota</taxon>
        <taxon>Metazoa</taxon>
        <taxon>Chordata</taxon>
        <taxon>Craniata</taxon>
        <taxon>Vertebrata</taxon>
        <taxon>Euteleostomi</taxon>
        <taxon>Coelacanthiformes</taxon>
        <taxon>Coelacanthidae</taxon>
        <taxon>Latimeria</taxon>
    </lineage>
</organism>
<accession>H3AVY2</accession>
<dbReference type="GO" id="GO:0005886">
    <property type="term" value="C:plasma membrane"/>
    <property type="evidence" value="ECO:0007669"/>
    <property type="project" value="UniProtKB-SubCell"/>
</dbReference>
<comment type="subcellular location">
    <subcellularLocation>
        <location evidence="1">Cell membrane</location>
        <topology evidence="1">Lipid-anchor</topology>
        <topology evidence="1">GPI-anchor</topology>
    </subcellularLocation>
</comment>
<dbReference type="HOGENOM" id="CLU_032775_1_1_1"/>
<keyword evidence="4" id="KW-0336">GPI-anchor</keyword>
<keyword evidence="5 11" id="KW-0732">Signal</keyword>
<keyword evidence="10" id="KW-0449">Lipoprotein</keyword>
<evidence type="ECO:0000256" key="2">
    <source>
        <dbReference type="ARBA" id="ARBA00005321"/>
    </source>
</evidence>
<dbReference type="GO" id="GO:0010604">
    <property type="term" value="P:positive regulation of macromolecule metabolic process"/>
    <property type="evidence" value="ECO:0007669"/>
    <property type="project" value="UniProtKB-ARBA"/>
</dbReference>
<dbReference type="Ensembl" id="ENSLACT00000026162.1">
    <property type="protein sequence ID" value="ENSLACP00000022383.1"/>
    <property type="gene ID" value="ENSLACG00000012151.2"/>
</dbReference>
<sequence length="404" mass="45231">MGKPTSCTGTQIHNTLLFLIKALIFLALCRQVSSHCKILRCNSVFVAATLNLRGTDRNAAYCNALRSYSLCTRKTARTCRGDLAYHSAVHGIEDLMIQHNCSKDGPTSPPRPRLPLADREILKPRDTCNYEKNFHFKNGQEPKYLHCGVFGDPHIRTFYDNFQTCKVRGAWPLLDNNYLSVQVTNVPLVKGMNSTAISKLTIIFKSIKECIDQKVYQAEVDNVPSAFDDGSLNGGDRQGGNSLALHEKVPGYHIEIWAAYIGTNVIIRQTGRHLSFAIRIPQEVASAFSQEQDLQLCMMGCPLREQMPRTPSYFNCPRVTVETARTKCKEGLPVEDVYFQACVFDIVTSGDANFTSAAYSAFEDAKRLHPDMEKLHIFPSSAHRGPILSPAILLIYYLVLSLQF</sequence>
<dbReference type="RefSeq" id="XP_014341396.1">
    <property type="nucleotide sequence ID" value="XM_014485910.2"/>
</dbReference>
<dbReference type="eggNOG" id="ENOG502QWAZ">
    <property type="taxonomic scope" value="Eukaryota"/>
</dbReference>
<evidence type="ECO:0000259" key="12">
    <source>
        <dbReference type="Pfam" id="PF06534"/>
    </source>
</evidence>
<evidence type="ECO:0000259" key="13">
    <source>
        <dbReference type="Pfam" id="PF06535"/>
    </source>
</evidence>
<feature type="domain" description="Repulsive guidance molecule C-terminal" evidence="12">
    <location>
        <begin position="143"/>
        <end position="370"/>
    </location>
</feature>
<dbReference type="GO" id="GO:0030903">
    <property type="term" value="P:notochord development"/>
    <property type="evidence" value="ECO:0007669"/>
    <property type="project" value="Ensembl"/>
</dbReference>
<reference evidence="15" key="1">
    <citation type="submission" date="2011-08" db="EMBL/GenBank/DDBJ databases">
        <title>The draft genome of Latimeria chalumnae.</title>
        <authorList>
            <person name="Di Palma F."/>
            <person name="Alfoldi J."/>
            <person name="Johnson J."/>
            <person name="Berlin A."/>
            <person name="Gnerre S."/>
            <person name="Jaffe D."/>
            <person name="MacCallum I."/>
            <person name="Young S."/>
            <person name="Walker B.J."/>
            <person name="Lander E."/>
            <person name="Lindblad-Toh K."/>
        </authorList>
    </citation>
    <scope>NUCLEOTIDE SEQUENCE [LARGE SCALE GENOMIC DNA]</scope>
    <source>
        <strain evidence="15">Wild caught</strain>
    </source>
</reference>
<feature type="chain" id="PRO_5014093678" evidence="11">
    <location>
        <begin position="35"/>
        <end position="404"/>
    </location>
</feature>
<feature type="signal peptide" evidence="11">
    <location>
        <begin position="1"/>
        <end position="34"/>
    </location>
</feature>
<evidence type="ECO:0000256" key="6">
    <source>
        <dbReference type="ARBA" id="ARBA00022813"/>
    </source>
</evidence>
<keyword evidence="6" id="KW-0068">Autocatalytic cleavage</keyword>
<dbReference type="PANTHER" id="PTHR31428">
    <property type="entry name" value="RGM DOMAIN FAMILY MEMBER DRAG-1"/>
    <property type="match status" value="1"/>
</dbReference>
<evidence type="ECO:0000256" key="9">
    <source>
        <dbReference type="ARBA" id="ARBA00023180"/>
    </source>
</evidence>
<dbReference type="GeneTree" id="ENSGT00950000183112"/>
<dbReference type="OrthoDB" id="10013795at2759"/>
<evidence type="ECO:0000256" key="11">
    <source>
        <dbReference type="SAM" id="SignalP"/>
    </source>
</evidence>
<evidence type="ECO:0000256" key="3">
    <source>
        <dbReference type="ARBA" id="ARBA00022475"/>
    </source>
</evidence>
<dbReference type="CTD" id="148738"/>
<dbReference type="AlphaFoldDB" id="H3AVY2"/>
<evidence type="ECO:0000313" key="15">
    <source>
        <dbReference type="Proteomes" id="UP000008672"/>
    </source>
</evidence>
<keyword evidence="3" id="KW-1003">Cell membrane</keyword>
<evidence type="ECO:0000256" key="4">
    <source>
        <dbReference type="ARBA" id="ARBA00022622"/>
    </source>
</evidence>
<dbReference type="Proteomes" id="UP000008672">
    <property type="component" value="Unassembled WGS sequence"/>
</dbReference>
<keyword evidence="7" id="KW-0472">Membrane</keyword>
<keyword evidence="9" id="KW-0325">Glycoprotein</keyword>
<dbReference type="GO" id="GO:0015026">
    <property type="term" value="F:coreceptor activity"/>
    <property type="evidence" value="ECO:0007669"/>
    <property type="project" value="TreeGrafter"/>
</dbReference>
<dbReference type="Ensembl" id="ENSLACT00000013900.1">
    <property type="protein sequence ID" value="ENSLACP00000013803.1"/>
    <property type="gene ID" value="ENSLACG00000012151.2"/>
</dbReference>
<keyword evidence="8" id="KW-1015">Disulfide bond</keyword>
<evidence type="ECO:0000256" key="5">
    <source>
        <dbReference type="ARBA" id="ARBA00022729"/>
    </source>
</evidence>
<dbReference type="PANTHER" id="PTHR31428:SF3">
    <property type="entry name" value="HEMOJUVELIN"/>
    <property type="match status" value="1"/>
</dbReference>
<dbReference type="Gene3D" id="3.40.1000.10">
    <property type="entry name" value="Mog1/PsbP, alpha/beta/alpha sandwich"/>
    <property type="match status" value="1"/>
</dbReference>
<dbReference type="FunFam" id="3.40.1000.10:FF:000001">
    <property type="entry name" value="Repulsive guidance molecule BMP co-receptor a"/>
    <property type="match status" value="1"/>
</dbReference>
<dbReference type="EMBL" id="AFYH01035231">
    <property type="status" value="NOT_ANNOTATED_CDS"/>
    <property type="molecule type" value="Genomic_DNA"/>
</dbReference>
<dbReference type="Pfam" id="PF06535">
    <property type="entry name" value="RGM_N"/>
    <property type="match status" value="1"/>
</dbReference>
<evidence type="ECO:0000256" key="7">
    <source>
        <dbReference type="ARBA" id="ARBA00023136"/>
    </source>
</evidence>
<dbReference type="RefSeq" id="XP_005991703.1">
    <property type="nucleotide sequence ID" value="XM_005991641.2"/>
</dbReference>